<evidence type="ECO:0000256" key="8">
    <source>
        <dbReference type="SAM" id="Phobius"/>
    </source>
</evidence>
<dbReference type="PANTHER" id="PTHR22800:SF257">
    <property type="entry name" value="C-TYPE LECTIN DOMAIN-CONTAINING PROTEIN"/>
    <property type="match status" value="1"/>
</dbReference>
<dbReference type="PROSITE" id="PS50041">
    <property type="entry name" value="C_TYPE_LECTIN_2"/>
    <property type="match status" value="1"/>
</dbReference>
<keyword evidence="6 8" id="KW-0472">Membrane</keyword>
<evidence type="ECO:0000256" key="7">
    <source>
        <dbReference type="ARBA" id="ARBA00023180"/>
    </source>
</evidence>
<dbReference type="GO" id="GO:0002223">
    <property type="term" value="P:stimulatory C-type lectin receptor signaling pathway"/>
    <property type="evidence" value="ECO:0007669"/>
    <property type="project" value="TreeGrafter"/>
</dbReference>
<dbReference type="Pfam" id="PF00059">
    <property type="entry name" value="Lectin_C"/>
    <property type="match status" value="1"/>
</dbReference>
<feature type="domain" description="C-type lectin" evidence="9">
    <location>
        <begin position="108"/>
        <end position="212"/>
    </location>
</feature>
<dbReference type="InterPro" id="IPR016186">
    <property type="entry name" value="C-type_lectin-like/link_sf"/>
</dbReference>
<dbReference type="GO" id="GO:0016020">
    <property type="term" value="C:membrane"/>
    <property type="evidence" value="ECO:0007669"/>
    <property type="project" value="UniProtKB-SubCell"/>
</dbReference>
<evidence type="ECO:0000256" key="1">
    <source>
        <dbReference type="ARBA" id="ARBA00004606"/>
    </source>
</evidence>
<dbReference type="CDD" id="cd03593">
    <property type="entry name" value="CLECT_NK_receptors_like"/>
    <property type="match status" value="1"/>
</dbReference>
<evidence type="ECO:0000256" key="5">
    <source>
        <dbReference type="ARBA" id="ARBA00022989"/>
    </source>
</evidence>
<dbReference type="OMA" id="KVIYMEP"/>
<keyword evidence="3" id="KW-0430">Lectin</keyword>
<dbReference type="Proteomes" id="UP000314981">
    <property type="component" value="Chromosome 5"/>
</dbReference>
<accession>A0A4W2DAZ6</accession>
<organism evidence="10 11">
    <name type="scientific">Bos indicus x Bos taurus</name>
    <name type="common">Hybrid cattle</name>
    <dbReference type="NCBI Taxonomy" id="30522"/>
    <lineage>
        <taxon>Eukaryota</taxon>
        <taxon>Metazoa</taxon>
        <taxon>Chordata</taxon>
        <taxon>Craniata</taxon>
        <taxon>Vertebrata</taxon>
        <taxon>Euteleostomi</taxon>
        <taxon>Mammalia</taxon>
        <taxon>Eutheria</taxon>
        <taxon>Laurasiatheria</taxon>
        <taxon>Artiodactyla</taxon>
        <taxon>Ruminantia</taxon>
        <taxon>Pecora</taxon>
        <taxon>Bovidae</taxon>
        <taxon>Bovinae</taxon>
        <taxon>Bos</taxon>
    </lineage>
</organism>
<reference evidence="10" key="3">
    <citation type="submission" date="2025-09" db="UniProtKB">
        <authorList>
            <consortium name="Ensembl"/>
        </authorList>
    </citation>
    <scope>IDENTIFICATION</scope>
</reference>
<evidence type="ECO:0000313" key="11">
    <source>
        <dbReference type="Proteomes" id="UP000314981"/>
    </source>
</evidence>
<feature type="transmembrane region" description="Helical" evidence="8">
    <location>
        <begin position="36"/>
        <end position="60"/>
    </location>
</feature>
<dbReference type="Ensembl" id="ENSBIXT00000038663.1">
    <property type="protein sequence ID" value="ENSBIXP00000023191.1"/>
    <property type="gene ID" value="ENSBIXG00000025736.1"/>
</dbReference>
<dbReference type="GO" id="GO:0030246">
    <property type="term" value="F:carbohydrate binding"/>
    <property type="evidence" value="ECO:0007669"/>
    <property type="project" value="UniProtKB-KW"/>
</dbReference>
<evidence type="ECO:0000259" key="9">
    <source>
        <dbReference type="PROSITE" id="PS50041"/>
    </source>
</evidence>
<dbReference type="InterPro" id="IPR001304">
    <property type="entry name" value="C-type_lectin-like"/>
</dbReference>
<sequence>MSQEKVIYMEPKILYSKKKKDKRFQSHKRKESPWHIIAIILGIVCLFLLLAITVLGYMYFQTNSKCNTQDTKDTRERNVSVPGAEDHSVLPLGTVKDYGTCQGSWSCCGKDCYYFSKTEENWMESKKSCQKLGASLIKIDDQEEQVFIQSKIKYNHWIGLEKKGDRHPWKWLDGTTVSKNLDFQNSNAKCGSLKPKYIIPDVCTKQFHYICEKTFTCLNN</sequence>
<keyword evidence="11" id="KW-1185">Reference proteome</keyword>
<evidence type="ECO:0000256" key="2">
    <source>
        <dbReference type="ARBA" id="ARBA00022692"/>
    </source>
</evidence>
<evidence type="ECO:0000256" key="6">
    <source>
        <dbReference type="ARBA" id="ARBA00023136"/>
    </source>
</evidence>
<evidence type="ECO:0000256" key="3">
    <source>
        <dbReference type="ARBA" id="ARBA00022734"/>
    </source>
</evidence>
<proteinExistence type="predicted"/>
<dbReference type="InterPro" id="IPR050919">
    <property type="entry name" value="NKG2/CD94_NK_receptors"/>
</dbReference>
<evidence type="ECO:0000256" key="4">
    <source>
        <dbReference type="ARBA" id="ARBA00022968"/>
    </source>
</evidence>
<dbReference type="GO" id="GO:0045954">
    <property type="term" value="P:positive regulation of natural killer cell mediated cytotoxicity"/>
    <property type="evidence" value="ECO:0007669"/>
    <property type="project" value="TreeGrafter"/>
</dbReference>
<dbReference type="InterPro" id="IPR016187">
    <property type="entry name" value="CTDL_fold"/>
</dbReference>
<keyword evidence="5 8" id="KW-1133">Transmembrane helix</keyword>
<name>A0A4W2DAZ6_BOBOX</name>
<reference evidence="10 11" key="1">
    <citation type="submission" date="2018-11" db="EMBL/GenBank/DDBJ databases">
        <title>Haplotype-resolved cattle genomes.</title>
        <authorList>
            <person name="Low W.Y."/>
            <person name="Tearle R."/>
            <person name="Bickhart D.M."/>
            <person name="Rosen B.D."/>
            <person name="Koren S."/>
            <person name="Rhie A."/>
            <person name="Hiendleder S."/>
            <person name="Phillippy A.M."/>
            <person name="Smith T.P.L."/>
            <person name="Williams J.L."/>
        </authorList>
    </citation>
    <scope>NUCLEOTIDE SEQUENCE [LARGE SCALE GENOMIC DNA]</scope>
</reference>
<comment type="subcellular location">
    <subcellularLocation>
        <location evidence="1">Membrane</location>
        <topology evidence="1">Single-pass type II membrane protein</topology>
    </subcellularLocation>
</comment>
<dbReference type="Gene3D" id="3.10.100.10">
    <property type="entry name" value="Mannose-Binding Protein A, subunit A"/>
    <property type="match status" value="1"/>
</dbReference>
<dbReference type="AlphaFoldDB" id="A0A4W2DAZ6"/>
<reference evidence="10" key="2">
    <citation type="submission" date="2025-08" db="UniProtKB">
        <authorList>
            <consortium name="Ensembl"/>
        </authorList>
    </citation>
    <scope>IDENTIFICATION</scope>
</reference>
<dbReference type="InterPro" id="IPR033992">
    <property type="entry name" value="NKR-like_CTLD"/>
</dbReference>
<dbReference type="SMART" id="SM00034">
    <property type="entry name" value="CLECT"/>
    <property type="match status" value="1"/>
</dbReference>
<keyword evidence="4" id="KW-0735">Signal-anchor</keyword>
<dbReference type="PANTHER" id="PTHR22800">
    <property type="entry name" value="C-TYPE LECTIN PROTEINS"/>
    <property type="match status" value="1"/>
</dbReference>
<keyword evidence="7" id="KW-0325">Glycoprotein</keyword>
<dbReference type="SUPFAM" id="SSF56436">
    <property type="entry name" value="C-type lectin-like"/>
    <property type="match status" value="1"/>
</dbReference>
<protein>
    <recommendedName>
        <fullName evidence="9">C-type lectin domain-containing protein</fullName>
    </recommendedName>
</protein>
<evidence type="ECO:0000313" key="10">
    <source>
        <dbReference type="Ensembl" id="ENSBIXP00000023191.1"/>
    </source>
</evidence>
<keyword evidence="2 8" id="KW-0812">Transmembrane</keyword>